<feature type="binding site" evidence="13">
    <location>
        <position position="214"/>
    </location>
    <ligand>
        <name>substrate</name>
    </ligand>
</feature>
<feature type="binding site" evidence="13">
    <location>
        <position position="242"/>
    </location>
    <ligand>
        <name>Mg(2+)</name>
        <dbReference type="ChEBI" id="CHEBI:18420"/>
    </ligand>
</feature>
<evidence type="ECO:0000259" key="15">
    <source>
        <dbReference type="SMART" id="SM01329"/>
    </source>
</evidence>
<feature type="site" description="Important for catalysis" evidence="13">
    <location>
        <position position="182"/>
    </location>
</feature>
<evidence type="ECO:0000256" key="7">
    <source>
        <dbReference type="ARBA" id="ARBA00022605"/>
    </source>
</evidence>
<feature type="binding site" evidence="13">
    <location>
        <position position="238"/>
    </location>
    <ligand>
        <name>Mg(2+)</name>
        <dbReference type="ChEBI" id="CHEBI:18420"/>
    </ligand>
</feature>
<dbReference type="NCBIfam" id="TIGR00169">
    <property type="entry name" value="leuB"/>
    <property type="match status" value="1"/>
</dbReference>
<evidence type="ECO:0000256" key="11">
    <source>
        <dbReference type="ARBA" id="ARBA00023027"/>
    </source>
</evidence>
<dbReference type="PANTHER" id="PTHR42979:SF1">
    <property type="entry name" value="3-ISOPROPYLMALATE DEHYDROGENASE"/>
    <property type="match status" value="1"/>
</dbReference>
<keyword evidence="11 13" id="KW-0520">NAD</keyword>
<comment type="similarity">
    <text evidence="4 13">Belongs to the isocitrate and isopropylmalate dehydrogenases family. LeuB type 1 subfamily.</text>
</comment>
<evidence type="ECO:0000313" key="16">
    <source>
        <dbReference type="EMBL" id="MBZ7987736.1"/>
    </source>
</evidence>
<name>A0ABS7WSJ2_9BACT</name>
<comment type="cofactor">
    <cofactor evidence="2">
        <name>Mn(2+)</name>
        <dbReference type="ChEBI" id="CHEBI:29035"/>
    </cofactor>
</comment>
<feature type="site" description="Important for catalysis" evidence="13">
    <location>
        <position position="136"/>
    </location>
</feature>
<dbReference type="EC" id="1.1.1.85" evidence="13"/>
<evidence type="ECO:0000256" key="14">
    <source>
        <dbReference type="RuleBase" id="RU004445"/>
    </source>
</evidence>
<feature type="binding site" evidence="13">
    <location>
        <position position="101"/>
    </location>
    <ligand>
        <name>substrate</name>
    </ligand>
</feature>
<dbReference type="InterPro" id="IPR019818">
    <property type="entry name" value="IsoCit/isopropylmalate_DH_CS"/>
</dbReference>
<dbReference type="InterPro" id="IPR024084">
    <property type="entry name" value="IsoPropMal-DH-like_dom"/>
</dbReference>
<organism evidence="16 17">
    <name type="scientific">Campylobacter canadensis</name>
    <dbReference type="NCBI Taxonomy" id="449520"/>
    <lineage>
        <taxon>Bacteria</taxon>
        <taxon>Pseudomonadati</taxon>
        <taxon>Campylobacterota</taxon>
        <taxon>Epsilonproteobacteria</taxon>
        <taxon>Campylobacterales</taxon>
        <taxon>Campylobacteraceae</taxon>
        <taxon>Campylobacter</taxon>
    </lineage>
</organism>
<feature type="binding site" evidence="13">
    <location>
        <begin position="271"/>
        <end position="283"/>
    </location>
    <ligand>
        <name>NAD(+)</name>
        <dbReference type="ChEBI" id="CHEBI:57540"/>
    </ligand>
</feature>
<reference evidence="16 17" key="1">
    <citation type="submission" date="2020-07" db="EMBL/GenBank/DDBJ databases">
        <title>Transfer of Campylobacter canadensis to the novel genus Avispirillum gen. nov., that also includes two novel species recovered from migratory waterfowl: Avispirillum anseris sp. nov. and Avispirillum brantae sp. nov.</title>
        <authorList>
            <person name="Miller W.G."/>
            <person name="Chapman M.H."/>
            <person name="Yee E."/>
            <person name="Inglis G.D."/>
        </authorList>
    </citation>
    <scope>NUCLEOTIDE SEQUENCE [LARGE SCALE GENOMIC DNA]</scope>
    <source>
        <strain evidence="16 17">L283</strain>
    </source>
</reference>
<dbReference type="PROSITE" id="PS00470">
    <property type="entry name" value="IDH_IMDH"/>
    <property type="match status" value="1"/>
</dbReference>
<evidence type="ECO:0000256" key="5">
    <source>
        <dbReference type="ARBA" id="ARBA00011738"/>
    </source>
</evidence>
<comment type="catalytic activity">
    <reaction evidence="1 13 14">
        <text>(2R,3S)-3-isopropylmalate + NAD(+) = 4-methyl-2-oxopentanoate + CO2 + NADH</text>
        <dbReference type="Rhea" id="RHEA:32271"/>
        <dbReference type="ChEBI" id="CHEBI:16526"/>
        <dbReference type="ChEBI" id="CHEBI:17865"/>
        <dbReference type="ChEBI" id="CHEBI:35121"/>
        <dbReference type="ChEBI" id="CHEBI:57540"/>
        <dbReference type="ChEBI" id="CHEBI:57945"/>
        <dbReference type="EC" id="1.1.1.85"/>
    </reaction>
</comment>
<evidence type="ECO:0000256" key="6">
    <source>
        <dbReference type="ARBA" id="ARBA00022430"/>
    </source>
</evidence>
<evidence type="ECO:0000256" key="9">
    <source>
        <dbReference type="ARBA" id="ARBA00022842"/>
    </source>
</evidence>
<dbReference type="EMBL" id="JACGBB010000013">
    <property type="protein sequence ID" value="MBZ7987736.1"/>
    <property type="molecule type" value="Genomic_DNA"/>
</dbReference>
<feature type="domain" description="Isopropylmalate dehydrogenase-like" evidence="15">
    <location>
        <begin position="3"/>
        <end position="341"/>
    </location>
</feature>
<accession>A0ABS7WSJ2</accession>
<sequence length="347" mass="38142">MKKICVIKGDGIGPEIIDEALKVLKVVRNDLEFNECLMGGIAIDTVGECLPQATLDCALSSDAVLFGAIGGEKWDNLAREKRPESALLKLRSSLGVFANLRPAKVYNDLLSLSSLKDEIVKDVDLLVVRELTGGIYFSQPRYKNENEACNTMKYTKEEIYRIAKIAFECALKRRKKLCMVDKANVLETSALWRELCSELSKEYPSVELSFMYVDNAAMQLIKNPRQFDVILTENLFGDILSDEASMVVGSIGLLASASIGGKVGLYEPIHGSAPDIAGKFIANPIATILSAALMLRYSLNDEDNALKIENAVARVIKDGYGCADMSFVKHKLNTKEMGDLIAKLCVQ</sequence>
<keyword evidence="9 13" id="KW-0460">Magnesium</keyword>
<dbReference type="InterPro" id="IPR004429">
    <property type="entry name" value="Isopropylmalate_DH"/>
</dbReference>
<dbReference type="PANTHER" id="PTHR42979">
    <property type="entry name" value="3-ISOPROPYLMALATE DEHYDROGENASE"/>
    <property type="match status" value="1"/>
</dbReference>
<dbReference type="SMART" id="SM01329">
    <property type="entry name" value="Iso_dh"/>
    <property type="match status" value="1"/>
</dbReference>
<evidence type="ECO:0000313" key="17">
    <source>
        <dbReference type="Proteomes" id="UP000786183"/>
    </source>
</evidence>
<evidence type="ECO:0000256" key="1">
    <source>
        <dbReference type="ARBA" id="ARBA00000624"/>
    </source>
</evidence>
<evidence type="ECO:0000256" key="8">
    <source>
        <dbReference type="ARBA" id="ARBA00022723"/>
    </source>
</evidence>
<comment type="function">
    <text evidence="13 14">Catalyzes the oxidation of 3-carboxy-2-hydroxy-4-methylpentanoate (3-isopropylmalate) to 3-carboxy-4-methyl-2-oxopentanoate. The product decarboxylates to 4-methyl-2 oxopentanoate.</text>
</comment>
<keyword evidence="17" id="KW-1185">Reference proteome</keyword>
<dbReference type="GO" id="GO:0003862">
    <property type="term" value="F:3-isopropylmalate dehydrogenase activity"/>
    <property type="evidence" value="ECO:0007669"/>
    <property type="project" value="UniProtKB-EC"/>
</dbReference>
<keyword evidence="6 13" id="KW-0432">Leucine biosynthesis</keyword>
<comment type="subcellular location">
    <subcellularLocation>
        <location evidence="13">Cytoplasm</location>
    </subcellularLocation>
</comment>
<evidence type="ECO:0000256" key="4">
    <source>
        <dbReference type="ARBA" id="ARBA00008319"/>
    </source>
</evidence>
<keyword evidence="10 13" id="KW-0560">Oxidoreductase</keyword>
<feature type="binding site" evidence="13">
    <location>
        <position position="214"/>
    </location>
    <ligand>
        <name>Mg(2+)</name>
        <dbReference type="ChEBI" id="CHEBI:18420"/>
    </ligand>
</feature>
<keyword evidence="13" id="KW-0963">Cytoplasm</keyword>
<feature type="binding site" evidence="13">
    <location>
        <position position="129"/>
    </location>
    <ligand>
        <name>substrate</name>
    </ligand>
</feature>
<dbReference type="Proteomes" id="UP000786183">
    <property type="component" value="Unassembled WGS sequence"/>
</dbReference>
<keyword evidence="8 13" id="KW-0479">Metal-binding</keyword>
<proteinExistence type="inferred from homology"/>
<evidence type="ECO:0000256" key="2">
    <source>
        <dbReference type="ARBA" id="ARBA00001936"/>
    </source>
</evidence>
<feature type="binding site" evidence="13">
    <location>
        <begin position="71"/>
        <end position="84"/>
    </location>
    <ligand>
        <name>NAD(+)</name>
        <dbReference type="ChEBI" id="CHEBI:57540"/>
    </ligand>
</feature>
<comment type="subunit">
    <text evidence="5 13 14">Homodimer.</text>
</comment>
<dbReference type="HAMAP" id="MF_01033">
    <property type="entry name" value="LeuB_type1"/>
    <property type="match status" value="1"/>
</dbReference>
<evidence type="ECO:0000256" key="10">
    <source>
        <dbReference type="ARBA" id="ARBA00023002"/>
    </source>
</evidence>
<keyword evidence="13" id="KW-0464">Manganese</keyword>
<evidence type="ECO:0000256" key="13">
    <source>
        <dbReference type="HAMAP-Rule" id="MF_01033"/>
    </source>
</evidence>
<keyword evidence="7 13" id="KW-0028">Amino-acid biosynthesis</keyword>
<evidence type="ECO:0000256" key="12">
    <source>
        <dbReference type="ARBA" id="ARBA00023304"/>
    </source>
</evidence>
<comment type="caution">
    <text evidence="16">The sequence shown here is derived from an EMBL/GenBank/DDBJ whole genome shotgun (WGS) entry which is preliminary data.</text>
</comment>
<evidence type="ECO:0000256" key="3">
    <source>
        <dbReference type="ARBA" id="ARBA00004762"/>
    </source>
</evidence>
<dbReference type="SUPFAM" id="SSF53659">
    <property type="entry name" value="Isocitrate/Isopropylmalate dehydrogenase-like"/>
    <property type="match status" value="1"/>
</dbReference>
<keyword evidence="12 13" id="KW-0100">Branched-chain amino acid biosynthesis</keyword>
<comment type="cofactor">
    <cofactor evidence="13 14">
        <name>Mg(2+)</name>
        <dbReference type="ChEBI" id="CHEBI:18420"/>
    </cofactor>
    <cofactor evidence="13 14">
        <name>Mn(2+)</name>
        <dbReference type="ChEBI" id="CHEBI:29035"/>
    </cofactor>
    <text evidence="13 14">Binds 1 Mg(2+) or Mn(2+) ion per subunit.</text>
</comment>
<feature type="binding site" evidence="13">
    <location>
        <position position="91"/>
    </location>
    <ligand>
        <name>substrate</name>
    </ligand>
</feature>
<dbReference type="Gene3D" id="3.40.718.10">
    <property type="entry name" value="Isopropylmalate Dehydrogenase"/>
    <property type="match status" value="1"/>
</dbReference>
<gene>
    <name evidence="13 16" type="primary">leuB</name>
    <name evidence="16" type="ORF">AVCANL283_06430</name>
</gene>
<protein>
    <recommendedName>
        <fullName evidence="13">3-isopropylmalate dehydrogenase</fullName>
        <ecNumber evidence="13">1.1.1.85</ecNumber>
    </recommendedName>
    <alternativeName>
        <fullName evidence="13">3-IPM-DH</fullName>
    </alternativeName>
    <alternativeName>
        <fullName evidence="13">Beta-IPM dehydrogenase</fullName>
        <shortName evidence="13">IMDH</shortName>
    </alternativeName>
</protein>
<dbReference type="RefSeq" id="WP_224325420.1">
    <property type="nucleotide sequence ID" value="NZ_JACGBB010000013.1"/>
</dbReference>
<comment type="pathway">
    <text evidence="3 13 14">Amino-acid biosynthesis; L-leucine biosynthesis; L-leucine from 3-methyl-2-oxobutanoate: step 3/4.</text>
</comment>
<dbReference type="Pfam" id="PF00180">
    <property type="entry name" value="Iso_dh"/>
    <property type="match status" value="1"/>
</dbReference>